<evidence type="ECO:0000256" key="12">
    <source>
        <dbReference type="ARBA" id="ARBA00031636"/>
    </source>
</evidence>
<organism evidence="14 15">
    <name type="scientific">Streptomyces calidiresistens</name>
    <dbReference type="NCBI Taxonomy" id="1485586"/>
    <lineage>
        <taxon>Bacteria</taxon>
        <taxon>Bacillati</taxon>
        <taxon>Actinomycetota</taxon>
        <taxon>Actinomycetes</taxon>
        <taxon>Kitasatosporales</taxon>
        <taxon>Streptomycetaceae</taxon>
        <taxon>Streptomyces</taxon>
    </lineage>
</organism>
<evidence type="ECO:0000256" key="13">
    <source>
        <dbReference type="SAM" id="Phobius"/>
    </source>
</evidence>
<protein>
    <recommendedName>
        <fullName evidence="4">Probable multidrug resistance protein NorM</fullName>
    </recommendedName>
    <alternativeName>
        <fullName evidence="12">Multidrug-efflux transporter</fullName>
    </alternativeName>
</protein>
<proteinExistence type="inferred from homology"/>
<reference evidence="15" key="1">
    <citation type="submission" date="2019-10" db="EMBL/GenBank/DDBJ databases">
        <title>Streptomyces sp. nov., a novel actinobacterium isolated from alkaline environment.</title>
        <authorList>
            <person name="Golinska P."/>
        </authorList>
    </citation>
    <scope>NUCLEOTIDE SEQUENCE [LARGE SCALE GENOMIC DNA]</scope>
    <source>
        <strain evidence="15">DSM 42108</strain>
    </source>
</reference>
<evidence type="ECO:0000313" key="15">
    <source>
        <dbReference type="Proteomes" id="UP000530234"/>
    </source>
</evidence>
<comment type="function">
    <text evidence="1">Multidrug efflux pump.</text>
</comment>
<evidence type="ECO:0000256" key="7">
    <source>
        <dbReference type="ARBA" id="ARBA00022475"/>
    </source>
</evidence>
<comment type="caution">
    <text evidence="14">The sequence shown here is derived from an EMBL/GenBank/DDBJ whole genome shotgun (WGS) entry which is preliminary data.</text>
</comment>
<feature type="transmembrane region" description="Helical" evidence="13">
    <location>
        <begin position="45"/>
        <end position="63"/>
    </location>
</feature>
<evidence type="ECO:0000256" key="4">
    <source>
        <dbReference type="ARBA" id="ARBA00020268"/>
    </source>
</evidence>
<dbReference type="Pfam" id="PF01554">
    <property type="entry name" value="MatE"/>
    <property type="match status" value="2"/>
</dbReference>
<dbReference type="NCBIfam" id="TIGR00797">
    <property type="entry name" value="matE"/>
    <property type="match status" value="1"/>
</dbReference>
<evidence type="ECO:0000313" key="14">
    <source>
        <dbReference type="EMBL" id="MBB0232710.1"/>
    </source>
</evidence>
<feature type="transmembrane region" description="Helical" evidence="13">
    <location>
        <begin position="273"/>
        <end position="293"/>
    </location>
</feature>
<keyword evidence="5" id="KW-0813">Transport</keyword>
<keyword evidence="6" id="KW-0050">Antiport</keyword>
<dbReference type="Proteomes" id="UP000530234">
    <property type="component" value="Unassembled WGS sequence"/>
</dbReference>
<feature type="transmembrane region" description="Helical" evidence="13">
    <location>
        <begin position="12"/>
        <end position="33"/>
    </location>
</feature>
<dbReference type="GO" id="GO:0006811">
    <property type="term" value="P:monoatomic ion transport"/>
    <property type="evidence" value="ECO:0007669"/>
    <property type="project" value="UniProtKB-KW"/>
</dbReference>
<evidence type="ECO:0000256" key="11">
    <source>
        <dbReference type="ARBA" id="ARBA00023136"/>
    </source>
</evidence>
<keyword evidence="11 13" id="KW-0472">Membrane</keyword>
<dbReference type="AlphaFoldDB" id="A0A7W3T840"/>
<evidence type="ECO:0000256" key="3">
    <source>
        <dbReference type="ARBA" id="ARBA00010199"/>
    </source>
</evidence>
<gene>
    <name evidence="14" type="ORF">FOE67_25280</name>
</gene>
<feature type="transmembrane region" description="Helical" evidence="13">
    <location>
        <begin position="92"/>
        <end position="112"/>
    </location>
</feature>
<keyword evidence="10" id="KW-0406">Ion transport</keyword>
<feature type="non-terminal residue" evidence="14">
    <location>
        <position position="455"/>
    </location>
</feature>
<evidence type="ECO:0000256" key="2">
    <source>
        <dbReference type="ARBA" id="ARBA00004651"/>
    </source>
</evidence>
<feature type="transmembrane region" description="Helical" evidence="13">
    <location>
        <begin position="378"/>
        <end position="399"/>
    </location>
</feature>
<feature type="transmembrane region" description="Helical" evidence="13">
    <location>
        <begin position="314"/>
        <end position="334"/>
    </location>
</feature>
<feature type="transmembrane region" description="Helical" evidence="13">
    <location>
        <begin position="188"/>
        <end position="208"/>
    </location>
</feature>
<feature type="transmembrane region" description="Helical" evidence="13">
    <location>
        <begin position="161"/>
        <end position="182"/>
    </location>
</feature>
<accession>A0A7W3T840</accession>
<dbReference type="RefSeq" id="WP_182667232.1">
    <property type="nucleotide sequence ID" value="NZ_VKHS01001113.1"/>
</dbReference>
<dbReference type="InterPro" id="IPR048279">
    <property type="entry name" value="MdtK-like"/>
</dbReference>
<dbReference type="InterPro" id="IPR002528">
    <property type="entry name" value="MATE_fam"/>
</dbReference>
<feature type="transmembrane region" description="Helical" evidence="13">
    <location>
        <begin position="405"/>
        <end position="425"/>
    </location>
</feature>
<dbReference type="PIRSF" id="PIRSF006603">
    <property type="entry name" value="DinF"/>
    <property type="match status" value="1"/>
</dbReference>
<dbReference type="GO" id="GO:0042910">
    <property type="term" value="F:xenobiotic transmembrane transporter activity"/>
    <property type="evidence" value="ECO:0007669"/>
    <property type="project" value="InterPro"/>
</dbReference>
<feature type="transmembrane region" description="Helical" evidence="13">
    <location>
        <begin position="132"/>
        <end position="149"/>
    </location>
</feature>
<comment type="subcellular location">
    <subcellularLocation>
        <location evidence="2">Cell membrane</location>
        <topology evidence="2">Multi-pass membrane protein</topology>
    </subcellularLocation>
</comment>
<feature type="transmembrane region" description="Helical" evidence="13">
    <location>
        <begin position="246"/>
        <end position="267"/>
    </location>
</feature>
<dbReference type="PANTHER" id="PTHR43298">
    <property type="entry name" value="MULTIDRUG RESISTANCE PROTEIN NORM-RELATED"/>
    <property type="match status" value="1"/>
</dbReference>
<name>A0A7W3T840_9ACTN</name>
<keyword evidence="8 13" id="KW-0812">Transmembrane</keyword>
<evidence type="ECO:0000256" key="9">
    <source>
        <dbReference type="ARBA" id="ARBA00022989"/>
    </source>
</evidence>
<keyword evidence="7" id="KW-1003">Cell membrane</keyword>
<keyword evidence="15" id="KW-1185">Reference proteome</keyword>
<evidence type="ECO:0000256" key="1">
    <source>
        <dbReference type="ARBA" id="ARBA00003408"/>
    </source>
</evidence>
<evidence type="ECO:0000256" key="10">
    <source>
        <dbReference type="ARBA" id="ARBA00023065"/>
    </source>
</evidence>
<dbReference type="EMBL" id="VKHS01001113">
    <property type="protein sequence ID" value="MBB0232710.1"/>
    <property type="molecule type" value="Genomic_DNA"/>
</dbReference>
<keyword evidence="9 13" id="KW-1133">Transmembrane helix</keyword>
<evidence type="ECO:0000256" key="6">
    <source>
        <dbReference type="ARBA" id="ARBA00022449"/>
    </source>
</evidence>
<dbReference type="GO" id="GO:0005886">
    <property type="term" value="C:plasma membrane"/>
    <property type="evidence" value="ECO:0007669"/>
    <property type="project" value="UniProtKB-SubCell"/>
</dbReference>
<sequence>PRPVPPGPGIRPMVALALPLLVAGLTQITVGVVDTVLLARLSTEGLGALALSAPVYLVALIIARGWAGAVQVRVAHHHGAGRPADLARTVRVGVLGALLAGTAVGAVLYATAGPILTLLGAPDEVIGPGTGYLRILAWAVPAAAVTFTLQGACAGVGATRVTMYNALLVNAVNLPLGLLLIFRAGLGVTGAALSTLIATLVGAGYLLLYCRARLPRDTTGAEEVPAVARGLWRIGWPEMSTMGIGYLNEALLTGFAARIGAADLAAYRLVDTLTLIVFTLLGSAATALTVLAGQELGGDRPDRALERHRAGVRLLLGLVVVSGLVALVVARPAYSLVVEDPTVAQLAWATTPLALLGMVPLAWAMSRGSMLRAAGETRWIMVASVTGDYLLLIPLGWFLGVHLGWGLPGIYTAWLGFSLLYGLLLHLRFRRRFRRPCLLYTSPEPTRLGARSSAV</sequence>
<dbReference type="InterPro" id="IPR050222">
    <property type="entry name" value="MATE_MdtK"/>
</dbReference>
<evidence type="ECO:0000256" key="5">
    <source>
        <dbReference type="ARBA" id="ARBA00022448"/>
    </source>
</evidence>
<dbReference type="PANTHER" id="PTHR43298:SF2">
    <property type="entry name" value="FMN_FAD EXPORTER YEEO-RELATED"/>
    <property type="match status" value="1"/>
</dbReference>
<comment type="similarity">
    <text evidence="3">Belongs to the multi antimicrobial extrusion (MATE) (TC 2.A.66.1) family.</text>
</comment>
<feature type="transmembrane region" description="Helical" evidence="13">
    <location>
        <begin position="346"/>
        <end position="366"/>
    </location>
</feature>
<feature type="non-terminal residue" evidence="14">
    <location>
        <position position="1"/>
    </location>
</feature>
<dbReference type="GO" id="GO:0015297">
    <property type="term" value="F:antiporter activity"/>
    <property type="evidence" value="ECO:0007669"/>
    <property type="project" value="UniProtKB-KW"/>
</dbReference>
<evidence type="ECO:0000256" key="8">
    <source>
        <dbReference type="ARBA" id="ARBA00022692"/>
    </source>
</evidence>